<sequence>ENLQTTGQEIQARLDRQREEDRLRRERESLKPDKNVPSMASRKGAVHRRLAALGMLPNSVVASEVGAGVERKKAEVERRRRKVEEEEKAEHDVVWEKVRKGLDRRKAVAAEARGLAEPTVEAEKVVVPEVVVEGENVPPQMTEAEKKELAAKRDALAALAKAEAGVRAEKANAVARSKAEAEAQAVAKVRAESAAKEAVAFDAAAEDAARKRAVELMAQASERVLRSREKTPITGTTFEERVITETPMEEITFATVKVEEIKTGIVQTNFGPTKATAAEVHTPKPTKPQVIPQQLKDRQTMPQLRDEIGIEAPRPKPRRRAPPSEKPPQRAKSPP</sequence>
<feature type="region of interest" description="Disordered" evidence="1">
    <location>
        <begin position="276"/>
        <end position="335"/>
    </location>
</feature>
<name>A0AAD5S0S4_9FUNG</name>
<feature type="non-terminal residue" evidence="2">
    <location>
        <position position="335"/>
    </location>
</feature>
<dbReference type="Proteomes" id="UP001212841">
    <property type="component" value="Unassembled WGS sequence"/>
</dbReference>
<feature type="region of interest" description="Disordered" evidence="1">
    <location>
        <begin position="1"/>
        <end position="43"/>
    </location>
</feature>
<evidence type="ECO:0000313" key="2">
    <source>
        <dbReference type="EMBL" id="KAJ3024923.1"/>
    </source>
</evidence>
<organism evidence="2 3">
    <name type="scientific">Rhizophlyctis rosea</name>
    <dbReference type="NCBI Taxonomy" id="64517"/>
    <lineage>
        <taxon>Eukaryota</taxon>
        <taxon>Fungi</taxon>
        <taxon>Fungi incertae sedis</taxon>
        <taxon>Chytridiomycota</taxon>
        <taxon>Chytridiomycota incertae sedis</taxon>
        <taxon>Chytridiomycetes</taxon>
        <taxon>Rhizophlyctidales</taxon>
        <taxon>Rhizophlyctidaceae</taxon>
        <taxon>Rhizophlyctis</taxon>
    </lineage>
</organism>
<dbReference type="AlphaFoldDB" id="A0AAD5S0S4"/>
<feature type="compositionally biased region" description="Basic and acidic residues" evidence="1">
    <location>
        <begin position="12"/>
        <end position="34"/>
    </location>
</feature>
<protein>
    <submittedName>
        <fullName evidence="2">Uncharacterized protein</fullName>
    </submittedName>
</protein>
<feature type="compositionally biased region" description="Basic and acidic residues" evidence="1">
    <location>
        <begin position="295"/>
        <end position="308"/>
    </location>
</feature>
<evidence type="ECO:0000313" key="3">
    <source>
        <dbReference type="Proteomes" id="UP001212841"/>
    </source>
</evidence>
<proteinExistence type="predicted"/>
<gene>
    <name evidence="2" type="ORF">HK097_006818</name>
</gene>
<reference evidence="2" key="1">
    <citation type="submission" date="2020-05" db="EMBL/GenBank/DDBJ databases">
        <title>Phylogenomic resolution of chytrid fungi.</title>
        <authorList>
            <person name="Stajich J.E."/>
            <person name="Amses K."/>
            <person name="Simmons R."/>
            <person name="Seto K."/>
            <person name="Myers J."/>
            <person name="Bonds A."/>
            <person name="Quandt C.A."/>
            <person name="Barry K."/>
            <person name="Liu P."/>
            <person name="Grigoriev I."/>
            <person name="Longcore J.E."/>
            <person name="James T.Y."/>
        </authorList>
    </citation>
    <scope>NUCLEOTIDE SEQUENCE</scope>
    <source>
        <strain evidence="2">JEL0318</strain>
    </source>
</reference>
<dbReference type="EMBL" id="JADGJD010003208">
    <property type="protein sequence ID" value="KAJ3024923.1"/>
    <property type="molecule type" value="Genomic_DNA"/>
</dbReference>
<evidence type="ECO:0000256" key="1">
    <source>
        <dbReference type="SAM" id="MobiDB-lite"/>
    </source>
</evidence>
<keyword evidence="3" id="KW-1185">Reference proteome</keyword>
<feature type="non-terminal residue" evidence="2">
    <location>
        <position position="1"/>
    </location>
</feature>
<comment type="caution">
    <text evidence="2">The sequence shown here is derived from an EMBL/GenBank/DDBJ whole genome shotgun (WGS) entry which is preliminary data.</text>
</comment>
<accession>A0AAD5S0S4</accession>